<dbReference type="InterPro" id="IPR001509">
    <property type="entry name" value="Epimerase_deHydtase"/>
</dbReference>
<dbReference type="Gene3D" id="3.40.50.720">
    <property type="entry name" value="NAD(P)-binding Rossmann-like Domain"/>
    <property type="match status" value="1"/>
</dbReference>
<name>A0A553I0I9_9PEZI</name>
<keyword evidence="3" id="KW-1185">Reference proteome</keyword>
<reference evidence="3" key="1">
    <citation type="submission" date="2019-06" db="EMBL/GenBank/DDBJ databases">
        <title>Draft genome sequence of the griseofulvin-producing fungus Xylaria cubensis strain G536.</title>
        <authorList>
            <person name="Mead M.E."/>
            <person name="Raja H.A."/>
            <person name="Steenwyk J.L."/>
            <person name="Knowles S.L."/>
            <person name="Oberlies N.H."/>
            <person name="Rokas A."/>
        </authorList>
    </citation>
    <scope>NUCLEOTIDE SEQUENCE [LARGE SCALE GENOMIC DNA]</scope>
    <source>
        <strain evidence="3">G536</strain>
    </source>
</reference>
<dbReference type="GO" id="GO:0005737">
    <property type="term" value="C:cytoplasm"/>
    <property type="evidence" value="ECO:0007669"/>
    <property type="project" value="TreeGrafter"/>
</dbReference>
<dbReference type="AlphaFoldDB" id="A0A553I0I9"/>
<organism evidence="2 3">
    <name type="scientific">Xylaria flabelliformis</name>
    <dbReference type="NCBI Taxonomy" id="2512241"/>
    <lineage>
        <taxon>Eukaryota</taxon>
        <taxon>Fungi</taxon>
        <taxon>Dikarya</taxon>
        <taxon>Ascomycota</taxon>
        <taxon>Pezizomycotina</taxon>
        <taxon>Sordariomycetes</taxon>
        <taxon>Xylariomycetidae</taxon>
        <taxon>Xylariales</taxon>
        <taxon>Xylariaceae</taxon>
        <taxon>Xylaria</taxon>
    </lineage>
</organism>
<evidence type="ECO:0000313" key="3">
    <source>
        <dbReference type="Proteomes" id="UP000319160"/>
    </source>
</evidence>
<dbReference type="OrthoDB" id="10262413at2759"/>
<comment type="caution">
    <text evidence="2">The sequence shown here is derived from an EMBL/GenBank/DDBJ whole genome shotgun (WGS) entry which is preliminary data.</text>
</comment>
<gene>
    <name evidence="2" type="ORF">FHL15_005399</name>
</gene>
<dbReference type="EMBL" id="VFLP01000027">
    <property type="protein sequence ID" value="TRX93723.1"/>
    <property type="molecule type" value="Genomic_DNA"/>
</dbReference>
<accession>A0A553I0I9</accession>
<dbReference type="InterPro" id="IPR036291">
    <property type="entry name" value="NAD(P)-bd_dom_sf"/>
</dbReference>
<evidence type="ECO:0000259" key="1">
    <source>
        <dbReference type="Pfam" id="PF01370"/>
    </source>
</evidence>
<dbReference type="GO" id="GO:0004029">
    <property type="term" value="F:aldehyde dehydrogenase (NAD+) activity"/>
    <property type="evidence" value="ECO:0007669"/>
    <property type="project" value="TreeGrafter"/>
</dbReference>
<dbReference type="PANTHER" id="PTHR48079">
    <property type="entry name" value="PROTEIN YEEZ"/>
    <property type="match status" value="1"/>
</dbReference>
<dbReference type="Pfam" id="PF01370">
    <property type="entry name" value="Epimerase"/>
    <property type="match status" value="1"/>
</dbReference>
<sequence>MRIFVTGASGNIGKAVTKELLSYGHRVLGLVRSDAGADELKRLGAEVQRGTLTDLDVLKKAASECDGVAHLAFVHNMEDYGGCCAIDRAAIEVMGSALKAAGGDRALVISSGTMLLRKGQIGTEDQKYDESDPFGAVRGPSETVALAFAEKGVRVSVMRLPSVYGEGGLGFVALMLAAVQSKGLVAYLGAGENRWPATHTLDIARAYRLALENGKAGSIFHPVAQEGVRTKDIAEVLGKKLNVPVTAISQRETLDTFGPMAIAMGADNPSSSAKTRQQLEWTPVQPSLLEDLESGTCLESQTALPSWSHSA</sequence>
<dbReference type="PANTHER" id="PTHR48079:SF9">
    <property type="entry name" value="PUTATIVE-RELATED"/>
    <property type="match status" value="1"/>
</dbReference>
<dbReference type="SUPFAM" id="SSF51735">
    <property type="entry name" value="NAD(P)-binding Rossmann-fold domains"/>
    <property type="match status" value="1"/>
</dbReference>
<dbReference type="Proteomes" id="UP000319160">
    <property type="component" value="Unassembled WGS sequence"/>
</dbReference>
<dbReference type="CDD" id="cd05262">
    <property type="entry name" value="SDR_a7"/>
    <property type="match status" value="1"/>
</dbReference>
<dbReference type="STRING" id="2512241.A0A553I0I9"/>
<evidence type="ECO:0000313" key="2">
    <source>
        <dbReference type="EMBL" id="TRX93723.1"/>
    </source>
</evidence>
<feature type="domain" description="NAD-dependent epimerase/dehydratase" evidence="1">
    <location>
        <begin position="3"/>
        <end position="218"/>
    </location>
</feature>
<protein>
    <recommendedName>
        <fullName evidence="1">NAD-dependent epimerase/dehydratase domain-containing protein</fullName>
    </recommendedName>
</protein>
<dbReference type="InterPro" id="IPR051783">
    <property type="entry name" value="NAD(P)-dependent_oxidoreduct"/>
</dbReference>
<proteinExistence type="predicted"/>